<keyword evidence="1" id="KW-0805">Transcription regulation</keyword>
<dbReference type="SMART" id="SM00895">
    <property type="entry name" value="FCD"/>
    <property type="match status" value="1"/>
</dbReference>
<evidence type="ECO:0000259" key="4">
    <source>
        <dbReference type="PROSITE" id="PS50949"/>
    </source>
</evidence>
<evidence type="ECO:0000313" key="5">
    <source>
        <dbReference type="EMBL" id="MXN17600.1"/>
    </source>
</evidence>
<protein>
    <submittedName>
        <fullName evidence="5">FCD domain-containing protein</fullName>
    </submittedName>
</protein>
<dbReference type="Pfam" id="PF00392">
    <property type="entry name" value="GntR"/>
    <property type="match status" value="1"/>
</dbReference>
<dbReference type="PANTHER" id="PTHR43537">
    <property type="entry name" value="TRANSCRIPTIONAL REGULATOR, GNTR FAMILY"/>
    <property type="match status" value="1"/>
</dbReference>
<dbReference type="InterPro" id="IPR011711">
    <property type="entry name" value="GntR_C"/>
</dbReference>
<dbReference type="GO" id="GO:0003677">
    <property type="term" value="F:DNA binding"/>
    <property type="evidence" value="ECO:0007669"/>
    <property type="project" value="UniProtKB-KW"/>
</dbReference>
<dbReference type="GO" id="GO:0003700">
    <property type="term" value="F:DNA-binding transcription factor activity"/>
    <property type="evidence" value="ECO:0007669"/>
    <property type="project" value="InterPro"/>
</dbReference>
<dbReference type="Gene3D" id="1.10.10.10">
    <property type="entry name" value="Winged helix-like DNA-binding domain superfamily/Winged helix DNA-binding domain"/>
    <property type="match status" value="1"/>
</dbReference>
<dbReference type="SMART" id="SM00345">
    <property type="entry name" value="HTH_GNTR"/>
    <property type="match status" value="1"/>
</dbReference>
<dbReference type="InterPro" id="IPR008920">
    <property type="entry name" value="TF_FadR/GntR_C"/>
</dbReference>
<dbReference type="SUPFAM" id="SSF48008">
    <property type="entry name" value="GntR ligand-binding domain-like"/>
    <property type="match status" value="1"/>
</dbReference>
<accession>A0A6L7G2F0</accession>
<dbReference type="PROSITE" id="PS50949">
    <property type="entry name" value="HTH_GNTR"/>
    <property type="match status" value="1"/>
</dbReference>
<evidence type="ECO:0000313" key="6">
    <source>
        <dbReference type="Proteomes" id="UP000477911"/>
    </source>
</evidence>
<dbReference type="RefSeq" id="WP_160893088.1">
    <property type="nucleotide sequence ID" value="NZ_WUMU01000005.1"/>
</dbReference>
<dbReference type="InterPro" id="IPR036390">
    <property type="entry name" value="WH_DNA-bd_sf"/>
</dbReference>
<evidence type="ECO:0000256" key="3">
    <source>
        <dbReference type="ARBA" id="ARBA00023163"/>
    </source>
</evidence>
<dbReference type="InterPro" id="IPR036388">
    <property type="entry name" value="WH-like_DNA-bd_sf"/>
</dbReference>
<reference evidence="5 6" key="1">
    <citation type="submission" date="2019-12" db="EMBL/GenBank/DDBJ databases">
        <authorList>
            <person name="Li M."/>
        </authorList>
    </citation>
    <scope>NUCLEOTIDE SEQUENCE [LARGE SCALE GENOMIC DNA]</scope>
    <source>
        <strain evidence="5 6">GBMRC 2024</strain>
    </source>
</reference>
<proteinExistence type="predicted"/>
<gene>
    <name evidence="5" type="ORF">GR170_07135</name>
</gene>
<feature type="domain" description="HTH gntR-type" evidence="4">
    <location>
        <begin position="15"/>
        <end position="81"/>
    </location>
</feature>
<dbReference type="EMBL" id="WUMU01000005">
    <property type="protein sequence ID" value="MXN17600.1"/>
    <property type="molecule type" value="Genomic_DNA"/>
</dbReference>
<organism evidence="5 6">
    <name type="scientific">Pseudooceanicola albus</name>
    <dbReference type="NCBI Taxonomy" id="2692189"/>
    <lineage>
        <taxon>Bacteria</taxon>
        <taxon>Pseudomonadati</taxon>
        <taxon>Pseudomonadota</taxon>
        <taxon>Alphaproteobacteria</taxon>
        <taxon>Rhodobacterales</taxon>
        <taxon>Paracoccaceae</taxon>
        <taxon>Pseudooceanicola</taxon>
    </lineage>
</organism>
<dbReference type="SUPFAM" id="SSF46785">
    <property type="entry name" value="Winged helix' DNA-binding domain"/>
    <property type="match status" value="1"/>
</dbReference>
<dbReference type="Proteomes" id="UP000477911">
    <property type="component" value="Unassembled WGS sequence"/>
</dbReference>
<comment type="caution">
    <text evidence="5">The sequence shown here is derived from an EMBL/GenBank/DDBJ whole genome shotgun (WGS) entry which is preliminary data.</text>
</comment>
<dbReference type="Pfam" id="PF07729">
    <property type="entry name" value="FCD"/>
    <property type="match status" value="1"/>
</dbReference>
<keyword evidence="2" id="KW-0238">DNA-binding</keyword>
<dbReference type="Gene3D" id="1.20.120.530">
    <property type="entry name" value="GntR ligand-binding domain-like"/>
    <property type="match status" value="1"/>
</dbReference>
<sequence>MPDLSRSPDDPARPASTGQQVYEGLKERLLCHEFRMGHVLREDEVAAWFDASRLPAREALKRLEYEGLIERSGRRYAVRHYDLEAVIVTYRMRAALEHLAVDLAMEAQDQGRLPPAAFAPLAQMLEAQRAAVDTLPRAIFSRLDAEFHLGIAALAGGAALLADLARLLDRIRLIRSDEILVDSGPLAALEDHHRILAALERGDGATAKAELNYHYSTTVRLHQPGGRPSSV</sequence>
<evidence type="ECO:0000256" key="2">
    <source>
        <dbReference type="ARBA" id="ARBA00023125"/>
    </source>
</evidence>
<keyword evidence="3" id="KW-0804">Transcription</keyword>
<name>A0A6L7G2F0_9RHOB</name>
<keyword evidence="6" id="KW-1185">Reference proteome</keyword>
<dbReference type="InterPro" id="IPR000524">
    <property type="entry name" value="Tscrpt_reg_HTH_GntR"/>
</dbReference>
<evidence type="ECO:0000256" key="1">
    <source>
        <dbReference type="ARBA" id="ARBA00023015"/>
    </source>
</evidence>
<dbReference type="PANTHER" id="PTHR43537:SF5">
    <property type="entry name" value="UXU OPERON TRANSCRIPTIONAL REGULATOR"/>
    <property type="match status" value="1"/>
</dbReference>
<dbReference type="AlphaFoldDB" id="A0A6L7G2F0"/>